<dbReference type="Proteomes" id="UP000301870">
    <property type="component" value="Chromosome 11"/>
</dbReference>
<evidence type="ECO:0000256" key="1">
    <source>
        <dbReference type="SAM" id="SignalP"/>
    </source>
</evidence>
<sequence>MIRTVALLCLLAPAFIDAFEVGFRRRFGLNPFDNVFMDCPRTNASAAKKSWVNVERPYSAEGYEALQLWCPADDYVFCILTDETGNTAGVQVSVRVDTFTPVYDMEDLGFQNWSADVDGETIEYYTKAQYFVSADAATRVAYANPEKSLIRNDYVTVEGFKDQLVNIAKYASDLDSVFTKQACIIWMGLHYYYNMTTELECTSTTMFTWFPLYDGGELTGMGFMVPGKVDLPKGGFDHYEHPDKAAVKLIVKSGPKCMYDDVDKNGVTTMHIYFTEHPRRITCWF</sequence>
<dbReference type="OrthoDB" id="7771330at2759"/>
<organism evidence="2 3">
    <name type="scientific">Spodoptera litura</name>
    <name type="common">Asian cotton leafworm</name>
    <dbReference type="NCBI Taxonomy" id="69820"/>
    <lineage>
        <taxon>Eukaryota</taxon>
        <taxon>Metazoa</taxon>
        <taxon>Ecdysozoa</taxon>
        <taxon>Arthropoda</taxon>
        <taxon>Hexapoda</taxon>
        <taxon>Insecta</taxon>
        <taxon>Pterygota</taxon>
        <taxon>Neoptera</taxon>
        <taxon>Endopterygota</taxon>
        <taxon>Lepidoptera</taxon>
        <taxon>Glossata</taxon>
        <taxon>Ditrysia</taxon>
        <taxon>Noctuoidea</taxon>
        <taxon>Noctuidae</taxon>
        <taxon>Amphipyrinae</taxon>
        <taxon>Spodoptera</taxon>
    </lineage>
</organism>
<keyword evidence="2" id="KW-1185">Reference proteome</keyword>
<dbReference type="GeneID" id="111350507"/>
<accession>A0A9J7DT38</accession>
<gene>
    <name evidence="3" type="primary">LOC111350507</name>
</gene>
<feature type="chain" id="PRO_5039917693" evidence="1">
    <location>
        <begin position="19"/>
        <end position="285"/>
    </location>
</feature>
<evidence type="ECO:0000313" key="3">
    <source>
        <dbReference type="RefSeq" id="XP_022817893.1"/>
    </source>
</evidence>
<keyword evidence="1" id="KW-0732">Signal</keyword>
<dbReference type="AlphaFoldDB" id="A0A9J7DT38"/>
<proteinExistence type="predicted"/>
<reference evidence="3" key="1">
    <citation type="submission" date="2025-08" db="UniProtKB">
        <authorList>
            <consortium name="RefSeq"/>
        </authorList>
    </citation>
    <scope>IDENTIFICATION</scope>
    <source>
        <strain evidence="3">Ishihara</strain>
        <tissue evidence="3">Whole body</tissue>
    </source>
</reference>
<dbReference type="RefSeq" id="XP_022817893.1">
    <property type="nucleotide sequence ID" value="XM_022962125.1"/>
</dbReference>
<evidence type="ECO:0000313" key="2">
    <source>
        <dbReference type="Proteomes" id="UP000301870"/>
    </source>
</evidence>
<protein>
    <submittedName>
        <fullName evidence="3">Uncharacterized protein LOC111350507</fullName>
    </submittedName>
</protein>
<name>A0A9J7DT38_SPOLT</name>
<dbReference type="KEGG" id="sliu:111350507"/>
<feature type="signal peptide" evidence="1">
    <location>
        <begin position="1"/>
        <end position="18"/>
    </location>
</feature>